<accession>A0AAX0YP53</accession>
<reference evidence="2 3" key="1">
    <citation type="submission" date="2018-01" db="EMBL/GenBank/DDBJ databases">
        <title>Whole genome sequencing of Histamine producing bacteria.</title>
        <authorList>
            <person name="Butler K."/>
        </authorList>
    </citation>
    <scope>NUCLEOTIDE SEQUENCE [LARGE SCALE GENOMIC DNA]</scope>
    <source>
        <strain evidence="2 3">A1-4</strain>
    </source>
</reference>
<evidence type="ECO:0000256" key="1">
    <source>
        <dbReference type="SAM" id="SignalP"/>
    </source>
</evidence>
<dbReference type="AlphaFoldDB" id="A0AAX0YP53"/>
<dbReference type="EMBL" id="PYOZ01000026">
    <property type="protein sequence ID" value="PSX39119.1"/>
    <property type="molecule type" value="Genomic_DNA"/>
</dbReference>
<sequence length="479" mass="53464">MKVTPLALAISSTLVLSACGGGDSSEETTNFTSISGKAIDGYVVGATVYLDLNYNNKRDSGEPYAITTAGGNFDIVLDANDASCSDYVPTIVDVPVGAIDEDLGEITEAYQMVIPPNIIISSNTDIKNITPLTTVLWSTIERELRQDKQQLSCKTVKEQSEIRSNIQNRLLEQEKRLAQRYGVTADELYGDFIASGNAELHDIAVALVPSLKKSYQDTIALEKKHPNAWLASVEYYQGPWSYNGDPDDKTWHKEETVYRTISDKESESTKSIYEVSDDLSTIIRDVHLDRVYSLQRDGIRFSYANEFEQGGCTIRESIAQNSNPSYQISNTYADSNQPNLAACSQLAVADTQHLNQQDVEVEYNVDNISYRGYFSYSGNSLNEGEQFLNLKGNLNNITANDLNIFNFISTNFSDTSIHSANSAWRSYTIQEADRSVNITRDLISKKFHKSDDYFNGIHKEYCSDDGSNWTPTNNINNCF</sequence>
<feature type="chain" id="PRO_5043914638" description="Lipoprotein" evidence="1">
    <location>
        <begin position="18"/>
        <end position="479"/>
    </location>
</feature>
<evidence type="ECO:0000313" key="2">
    <source>
        <dbReference type="EMBL" id="PSX39119.1"/>
    </source>
</evidence>
<dbReference type="RefSeq" id="WP_045041118.1">
    <property type="nucleotide sequence ID" value="NZ_JZTB01000001.1"/>
</dbReference>
<name>A0AAX0YP53_9GAMM</name>
<organism evidence="2 3">
    <name type="scientific">Photobacterium kishitanii</name>
    <dbReference type="NCBI Taxonomy" id="318456"/>
    <lineage>
        <taxon>Bacteria</taxon>
        <taxon>Pseudomonadati</taxon>
        <taxon>Pseudomonadota</taxon>
        <taxon>Gammaproteobacteria</taxon>
        <taxon>Vibrionales</taxon>
        <taxon>Vibrionaceae</taxon>
        <taxon>Photobacterium</taxon>
    </lineage>
</organism>
<proteinExistence type="predicted"/>
<evidence type="ECO:0000313" key="3">
    <source>
        <dbReference type="Proteomes" id="UP000240728"/>
    </source>
</evidence>
<protein>
    <recommendedName>
        <fullName evidence="4">Lipoprotein</fullName>
    </recommendedName>
</protein>
<keyword evidence="1" id="KW-0732">Signal</keyword>
<comment type="caution">
    <text evidence="2">The sequence shown here is derived from an EMBL/GenBank/DDBJ whole genome shotgun (WGS) entry which is preliminary data.</text>
</comment>
<evidence type="ECO:0008006" key="4">
    <source>
        <dbReference type="Google" id="ProtNLM"/>
    </source>
</evidence>
<gene>
    <name evidence="2" type="ORF">C0W53_21525</name>
</gene>
<feature type="signal peptide" evidence="1">
    <location>
        <begin position="1"/>
        <end position="17"/>
    </location>
</feature>
<dbReference type="Proteomes" id="UP000240728">
    <property type="component" value="Unassembled WGS sequence"/>
</dbReference>
<keyword evidence="3" id="KW-1185">Reference proteome</keyword>
<dbReference type="PROSITE" id="PS51257">
    <property type="entry name" value="PROKAR_LIPOPROTEIN"/>
    <property type="match status" value="1"/>
</dbReference>